<dbReference type="AlphaFoldDB" id="A0A914AAS2"/>
<dbReference type="Pfam" id="PF00328">
    <property type="entry name" value="His_Phos_2"/>
    <property type="match status" value="1"/>
</dbReference>
<organism evidence="14 15">
    <name type="scientific">Patiria miniata</name>
    <name type="common">Bat star</name>
    <name type="synonym">Asterina miniata</name>
    <dbReference type="NCBI Taxonomy" id="46514"/>
    <lineage>
        <taxon>Eukaryota</taxon>
        <taxon>Metazoa</taxon>
        <taxon>Echinodermata</taxon>
        <taxon>Eleutherozoa</taxon>
        <taxon>Asterozoa</taxon>
        <taxon>Asteroidea</taxon>
        <taxon>Valvatacea</taxon>
        <taxon>Valvatida</taxon>
        <taxon>Asterinidae</taxon>
        <taxon>Patiria</taxon>
    </lineage>
</organism>
<evidence type="ECO:0000256" key="9">
    <source>
        <dbReference type="ARBA" id="ARBA00031642"/>
    </source>
</evidence>
<evidence type="ECO:0000256" key="5">
    <source>
        <dbReference type="ARBA" id="ARBA00018097"/>
    </source>
</evidence>
<protein>
    <recommendedName>
        <fullName evidence="5">Multiple inositol polyphosphate phosphatase 1</fullName>
        <ecNumber evidence="4">3.1.3.62</ecNumber>
        <ecNumber evidence="3">3.1.3.80</ecNumber>
    </recommendedName>
    <alternativeName>
        <fullName evidence="9">2,3-bisphosphoglycerate 3-phosphatase</fullName>
    </alternativeName>
</protein>
<dbReference type="GeneID" id="119731370"/>
<comment type="catalytic activity">
    <reaction evidence="11">
        <text>1D-myo-inositol 1,2,4,5,6-pentakisphosphate + H2O = 1D-myo-inositol 1,2,5,6-tetrakisphosphate + phosphate</text>
        <dbReference type="Rhea" id="RHEA:77115"/>
        <dbReference type="ChEBI" id="CHEBI:15377"/>
        <dbReference type="ChEBI" id="CHEBI:43474"/>
        <dbReference type="ChEBI" id="CHEBI:57798"/>
        <dbReference type="ChEBI" id="CHEBI:195535"/>
        <dbReference type="EC" id="3.1.3.62"/>
    </reaction>
    <physiologicalReaction direction="left-to-right" evidence="11">
        <dbReference type="Rhea" id="RHEA:77116"/>
    </physiologicalReaction>
</comment>
<dbReference type="Proteomes" id="UP000887568">
    <property type="component" value="Unplaced"/>
</dbReference>
<dbReference type="EnsemblMetazoa" id="XM_038204546.1">
    <property type="protein sequence ID" value="XP_038060474.1"/>
    <property type="gene ID" value="LOC119731370"/>
</dbReference>
<evidence type="ECO:0000256" key="7">
    <source>
        <dbReference type="ARBA" id="ARBA00022801"/>
    </source>
</evidence>
<comment type="subcellular location">
    <subcellularLocation>
        <location evidence="1">Membrane</location>
    </subcellularLocation>
</comment>
<dbReference type="RefSeq" id="XP_038060474.1">
    <property type="nucleotide sequence ID" value="XM_038204546.1"/>
</dbReference>
<evidence type="ECO:0000313" key="14">
    <source>
        <dbReference type="EnsemblMetazoa" id="XP_038060474.1"/>
    </source>
</evidence>
<comment type="catalytic activity">
    <reaction evidence="10">
        <text>1D-myo-inositol 1,2,5,6-tetrakisphosphate + H2O = 1D-myo-inositol 1,2,6-trisphosphate + phosphate</text>
        <dbReference type="Rhea" id="RHEA:77119"/>
        <dbReference type="ChEBI" id="CHEBI:15377"/>
        <dbReference type="ChEBI" id="CHEBI:43474"/>
        <dbReference type="ChEBI" id="CHEBI:195535"/>
        <dbReference type="ChEBI" id="CHEBI:195537"/>
        <dbReference type="EC" id="3.1.3.62"/>
    </reaction>
    <physiologicalReaction direction="left-to-right" evidence="10">
        <dbReference type="Rhea" id="RHEA:77120"/>
    </physiologicalReaction>
</comment>
<comment type="catalytic activity">
    <reaction evidence="12">
        <text>1D-myo-inositol hexakisphosphate + H2O = 1D-myo-inositol 1,2,4,5,6-pentakisphosphate + phosphate</text>
        <dbReference type="Rhea" id="RHEA:16989"/>
        <dbReference type="ChEBI" id="CHEBI:15377"/>
        <dbReference type="ChEBI" id="CHEBI:43474"/>
        <dbReference type="ChEBI" id="CHEBI:57798"/>
        <dbReference type="ChEBI" id="CHEBI:58130"/>
        <dbReference type="EC" id="3.1.3.62"/>
    </reaction>
    <physiologicalReaction direction="left-to-right" evidence="12">
        <dbReference type="Rhea" id="RHEA:16990"/>
    </physiologicalReaction>
</comment>
<keyword evidence="6" id="KW-0732">Signal</keyword>
<evidence type="ECO:0000256" key="13">
    <source>
        <dbReference type="ARBA" id="ARBA00043832"/>
    </source>
</evidence>
<evidence type="ECO:0000313" key="15">
    <source>
        <dbReference type="Proteomes" id="UP000887568"/>
    </source>
</evidence>
<evidence type="ECO:0000256" key="11">
    <source>
        <dbReference type="ARBA" id="ARBA00043671"/>
    </source>
</evidence>
<keyword evidence="15" id="KW-1185">Reference proteome</keyword>
<evidence type="ECO:0000256" key="12">
    <source>
        <dbReference type="ARBA" id="ARBA00043691"/>
    </source>
</evidence>
<dbReference type="EC" id="3.1.3.80" evidence="3"/>
<dbReference type="GO" id="GO:0003993">
    <property type="term" value="F:acid phosphatase activity"/>
    <property type="evidence" value="ECO:0007669"/>
    <property type="project" value="TreeGrafter"/>
</dbReference>
<dbReference type="InterPro" id="IPR029033">
    <property type="entry name" value="His_PPase_superfam"/>
</dbReference>
<keyword evidence="8" id="KW-0472">Membrane</keyword>
<evidence type="ECO:0000256" key="4">
    <source>
        <dbReference type="ARBA" id="ARBA00013040"/>
    </source>
</evidence>
<evidence type="ECO:0000256" key="3">
    <source>
        <dbReference type="ARBA" id="ARBA00012976"/>
    </source>
</evidence>
<evidence type="ECO:0000256" key="1">
    <source>
        <dbReference type="ARBA" id="ARBA00004370"/>
    </source>
</evidence>
<evidence type="ECO:0000256" key="10">
    <source>
        <dbReference type="ARBA" id="ARBA00043668"/>
    </source>
</evidence>
<dbReference type="GO" id="GO:0016020">
    <property type="term" value="C:membrane"/>
    <property type="evidence" value="ECO:0007669"/>
    <property type="project" value="UniProtKB-SubCell"/>
</dbReference>
<sequence>MAWEVPRYLEPLPPVLGASLTVSAQKPLFSTETGYDLSFELSELNQRTLSWQAQARATGGSAPEGLENCRPVGSYVIYREGTSFPDEADVAALNTFQNKMRSQTINPTFRFLSQIPSSRIPIASAGDLAEFGRREIQELASRIKIRFSEFFPTPDIDLSKFSFQSTNGSSSIESAVAFARGLVGLNQICETLSMEGNVTVACSENSRFTRYVTPTSAFISNDPADMDSLLRPYDTPSRKICLDVANKGRTDQEVMRFKMSGDARQLRDRIAQKMSMPGSRQLFNISGDEVQLLAKICGYHLAMFNDNNTWCRLFDYEDLNVAEYQRELGHYWNESYGLPINSMVACPLINDTLEYFDRLAARGAGAGASLPLMKFKFTDENTLIRLVSLLGIAKDPRQLGFGNYAQSRNRQFRTAKMAPFGGNLALNLFRCESPQVLFFNDQTFRVQVLLNERPINITFCQDAFCDLEDFKRELMAQAGQCQVQEACNVAFGLNPDGTRPGNRGGGGGRGDASGITPSRLLIALTAMMAMAKRSIHGL</sequence>
<dbReference type="Gene3D" id="3.40.50.1240">
    <property type="entry name" value="Phosphoglycerate mutase-like"/>
    <property type="match status" value="1"/>
</dbReference>
<dbReference type="GO" id="GO:0052745">
    <property type="term" value="F:inositol phosphate phosphatase activity"/>
    <property type="evidence" value="ECO:0007669"/>
    <property type="project" value="TreeGrafter"/>
</dbReference>
<evidence type="ECO:0000256" key="2">
    <source>
        <dbReference type="ARBA" id="ARBA00008422"/>
    </source>
</evidence>
<accession>A0A914AAS2</accession>
<dbReference type="InterPro" id="IPR000560">
    <property type="entry name" value="His_Pase_clade-2"/>
</dbReference>
<reference evidence="14" key="1">
    <citation type="submission" date="2022-11" db="UniProtKB">
        <authorList>
            <consortium name="EnsemblMetazoa"/>
        </authorList>
    </citation>
    <scope>IDENTIFICATION</scope>
</reference>
<proteinExistence type="inferred from homology"/>
<evidence type="ECO:0000256" key="6">
    <source>
        <dbReference type="ARBA" id="ARBA00022729"/>
    </source>
</evidence>
<dbReference type="SUPFAM" id="SSF53254">
    <property type="entry name" value="Phosphoglycerate mutase-like"/>
    <property type="match status" value="1"/>
</dbReference>
<dbReference type="PANTHER" id="PTHR20963:SF8">
    <property type="entry name" value="MULTIPLE INOSITOL POLYPHOSPHATE PHOSPHATASE 1"/>
    <property type="match status" value="1"/>
</dbReference>
<dbReference type="PANTHER" id="PTHR20963">
    <property type="entry name" value="MULTIPLE INOSITOL POLYPHOSPHATE PHOSPHATASE-RELATED"/>
    <property type="match status" value="1"/>
</dbReference>
<dbReference type="CDD" id="cd07061">
    <property type="entry name" value="HP_HAP_like"/>
    <property type="match status" value="1"/>
</dbReference>
<dbReference type="GO" id="GO:0034417">
    <property type="term" value="F:bisphosphoglycerate 3-phosphatase activity"/>
    <property type="evidence" value="ECO:0007669"/>
    <property type="project" value="UniProtKB-EC"/>
</dbReference>
<dbReference type="EC" id="3.1.3.62" evidence="4"/>
<dbReference type="OMA" id="INEWCAY"/>
<dbReference type="OrthoDB" id="6509975at2759"/>
<name>A0A914AAS2_PATMI</name>
<comment type="similarity">
    <text evidence="2">Belongs to the histidine acid phosphatase family. MINPP1 subfamily.</text>
</comment>
<evidence type="ECO:0000256" key="8">
    <source>
        <dbReference type="ARBA" id="ARBA00023136"/>
    </source>
</evidence>
<keyword evidence="7" id="KW-0378">Hydrolase</keyword>
<comment type="catalytic activity">
    <reaction evidence="13">
        <text>(2R)-2,3-bisphosphoglycerate + H2O = (2R)-2-phosphoglycerate + phosphate</text>
        <dbReference type="Rhea" id="RHEA:27381"/>
        <dbReference type="ChEBI" id="CHEBI:15377"/>
        <dbReference type="ChEBI" id="CHEBI:43474"/>
        <dbReference type="ChEBI" id="CHEBI:58248"/>
        <dbReference type="ChEBI" id="CHEBI:58289"/>
        <dbReference type="EC" id="3.1.3.80"/>
    </reaction>
    <physiologicalReaction direction="left-to-right" evidence="13">
        <dbReference type="Rhea" id="RHEA:27382"/>
    </physiologicalReaction>
</comment>